<evidence type="ECO:0000259" key="2">
    <source>
        <dbReference type="Pfam" id="PF00248"/>
    </source>
</evidence>
<dbReference type="Pfam" id="PF00248">
    <property type="entry name" value="Aldo_ket_red"/>
    <property type="match status" value="1"/>
</dbReference>
<dbReference type="InterPro" id="IPR050523">
    <property type="entry name" value="AKR_Detox_Biosynth"/>
</dbReference>
<comment type="caution">
    <text evidence="3">The sequence shown here is derived from an EMBL/GenBank/DDBJ whole genome shotgun (WGS) entry which is preliminary data.</text>
</comment>
<dbReference type="Proteomes" id="UP001221838">
    <property type="component" value="Unassembled WGS sequence"/>
</dbReference>
<protein>
    <submittedName>
        <fullName evidence="3">Aldo/keto reductase</fullName>
    </submittedName>
</protein>
<dbReference type="EMBL" id="JAQNDM010000002">
    <property type="protein sequence ID" value="MDC0712859.1"/>
    <property type="molecule type" value="Genomic_DNA"/>
</dbReference>
<dbReference type="InterPro" id="IPR023210">
    <property type="entry name" value="NADP_OxRdtase_dom"/>
</dbReference>
<reference evidence="3 4" key="1">
    <citation type="submission" date="2022-11" db="EMBL/GenBank/DDBJ databases">
        <title>Minimal conservation of predation-associated metabolite biosynthetic gene clusters underscores biosynthetic potential of Myxococcota including descriptions for ten novel species: Archangium lansinium sp. nov., Myxococcus landrumus sp. nov., Nannocystis bai.</title>
        <authorList>
            <person name="Ahearne A."/>
            <person name="Stevens C."/>
            <person name="Dowd S."/>
        </authorList>
    </citation>
    <scope>NUCLEOTIDE SEQUENCE [LARGE SCALE GENOMIC DNA]</scope>
    <source>
        <strain evidence="3 4">NCWAL01</strain>
    </source>
</reference>
<dbReference type="SUPFAM" id="SSF51430">
    <property type="entry name" value="NAD(P)-linked oxidoreductase"/>
    <property type="match status" value="1"/>
</dbReference>
<evidence type="ECO:0000256" key="1">
    <source>
        <dbReference type="ARBA" id="ARBA00023002"/>
    </source>
</evidence>
<dbReference type="CDD" id="cd19080">
    <property type="entry name" value="AKR_AKR9A_9B"/>
    <property type="match status" value="1"/>
</dbReference>
<evidence type="ECO:0000313" key="4">
    <source>
        <dbReference type="Proteomes" id="UP001221838"/>
    </source>
</evidence>
<evidence type="ECO:0000313" key="3">
    <source>
        <dbReference type="EMBL" id="MDC0712859.1"/>
    </source>
</evidence>
<organism evidence="3 4">
    <name type="scientific">Stigmatella ashevillensis</name>
    <dbReference type="NCBI Taxonomy" id="2995309"/>
    <lineage>
        <taxon>Bacteria</taxon>
        <taxon>Pseudomonadati</taxon>
        <taxon>Myxococcota</taxon>
        <taxon>Myxococcia</taxon>
        <taxon>Myxococcales</taxon>
        <taxon>Cystobacterineae</taxon>
        <taxon>Archangiaceae</taxon>
        <taxon>Stigmatella</taxon>
    </lineage>
</organism>
<sequence>MRYTTFGRHTGLRVSEVALGTGTFGTRWGHGAKPEEARRLFDRFVEAGGNFFDCADGYQFGEAEELLGSFIQGHRDTFVISSKFTAGAGPNASVSLTGNSRKAMMSSVEASLKRLKTDHLDLYWVHFADGLTPLEEIARGFDDLVRAGKIHYGGLSDFPAWRVSRAATLAELRGWAPIAGLQIEYSLVERTADRELLPMAEGLGLGVTLWSPLGGGFLTGKFRQGERGRTEYMPHLVHTETTPQKTQILDTVIAISGELGVTPGQVSLAWLRQRAARATTSVIPILGASTLAQLDANLAASAVTLSEEQMARLDAVSAISLGFPHEMLASEGLGLRIAGGRPELRRPPFAPVA</sequence>
<proteinExistence type="predicted"/>
<dbReference type="PANTHER" id="PTHR43364">
    <property type="entry name" value="NADH-SPECIFIC METHYLGLYOXAL REDUCTASE-RELATED"/>
    <property type="match status" value="1"/>
</dbReference>
<name>A0ABT5DGR4_9BACT</name>
<keyword evidence="4" id="KW-1185">Reference proteome</keyword>
<gene>
    <name evidence="3" type="ORF">POL68_30640</name>
</gene>
<dbReference type="InterPro" id="IPR036812">
    <property type="entry name" value="NAD(P)_OxRdtase_dom_sf"/>
</dbReference>
<accession>A0ABT5DGR4</accession>
<feature type="domain" description="NADP-dependent oxidoreductase" evidence="2">
    <location>
        <begin position="17"/>
        <end position="317"/>
    </location>
</feature>
<keyword evidence="1" id="KW-0560">Oxidoreductase</keyword>
<dbReference type="PANTHER" id="PTHR43364:SF4">
    <property type="entry name" value="NAD(P)-LINKED OXIDOREDUCTASE SUPERFAMILY PROTEIN"/>
    <property type="match status" value="1"/>
</dbReference>
<dbReference type="Gene3D" id="3.20.20.100">
    <property type="entry name" value="NADP-dependent oxidoreductase domain"/>
    <property type="match status" value="1"/>
</dbReference>
<dbReference type="RefSeq" id="WP_272143004.1">
    <property type="nucleotide sequence ID" value="NZ_JAQNDM010000002.1"/>
</dbReference>